<keyword evidence="1 4" id="KW-0963">Cytoplasm</keyword>
<dbReference type="Pfam" id="PF01398">
    <property type="entry name" value="JAB"/>
    <property type="match status" value="1"/>
</dbReference>
<comment type="function">
    <text evidence="4">Component of the eukaryotic translation initiation factor 3 (eIF-3) complex, which is involved in protein synthesis of a specialized repertoire of mRNAs and, together with other initiation factors, stimulates binding of mRNA and methionyl-tRNAi to the 40S ribosome. The eIF-3 complex specifically targets and initiates translation of a subset of mRNAs involved in cell proliferation.</text>
</comment>
<dbReference type="GO" id="GO:0071541">
    <property type="term" value="C:eukaryotic translation initiation factor 3 complex, eIF3m"/>
    <property type="evidence" value="ECO:0007669"/>
    <property type="project" value="TreeGrafter"/>
</dbReference>
<dbReference type="GO" id="GO:0033290">
    <property type="term" value="C:eukaryotic 48S preinitiation complex"/>
    <property type="evidence" value="ECO:0007669"/>
    <property type="project" value="UniProtKB-UniRule"/>
</dbReference>
<protein>
    <recommendedName>
        <fullName evidence="4">Eukaryotic translation initiation factor 3 subunit F</fullName>
        <shortName evidence="4">eIF3f</shortName>
    </recommendedName>
    <alternativeName>
        <fullName evidence="4">Eukaryotic translation initiation factor 3 subunit 5</fullName>
    </alternativeName>
</protein>
<evidence type="ECO:0000256" key="2">
    <source>
        <dbReference type="ARBA" id="ARBA00022540"/>
    </source>
</evidence>
<gene>
    <name evidence="6" type="primary">AlNc14C226G9213</name>
    <name evidence="6" type="ORF">ALNC14_103370</name>
</gene>
<dbReference type="InterPro" id="IPR037518">
    <property type="entry name" value="MPN"/>
</dbReference>
<comment type="subunit">
    <text evidence="4">Component of the eukaryotic translation initiation factor 3 (eIF-3) complex.</text>
</comment>
<keyword evidence="2 4" id="KW-0396">Initiation factor</keyword>
<dbReference type="InterPro" id="IPR000555">
    <property type="entry name" value="JAMM/MPN+_dom"/>
</dbReference>
<sequence>MTLSNLLLNTEEIQEVKVHPLVIFQILDRYIRRSEDQDRVIGTLLGVIENGIAQVTNSFAVPHLDNGDEVAIRHNFHAQMFELNQQVNDQEIIVGWYATNDSGKTFLDDFTGSIHDFYSSTCDVPVHLLVDTTLRDDDLSVHAFISSPLDVLEPTSVLQFKQIQVSNILPESLIIALSSMAELVNKDDQNAKVSGVPNGLEALEAAMEQLHMYLEEALSYVDDVVDGKIQEPDYKVGREMADALASIPLISKDQMDQILSSGMQDLLMTSYLAGLTKAQLCITEKLINS</sequence>
<evidence type="ECO:0000256" key="4">
    <source>
        <dbReference type="HAMAP-Rule" id="MF_03005"/>
    </source>
</evidence>
<dbReference type="HOGENOM" id="CLU_027018_0_1_1"/>
<dbReference type="PANTHER" id="PTHR10540:SF6">
    <property type="entry name" value="EUKARYOTIC TRANSLATION INITIATION FACTOR 3 SUBUNIT F"/>
    <property type="match status" value="1"/>
</dbReference>
<dbReference type="Gene3D" id="3.40.140.10">
    <property type="entry name" value="Cytidine Deaminase, domain 2"/>
    <property type="match status" value="1"/>
</dbReference>
<dbReference type="GO" id="GO:0031369">
    <property type="term" value="F:translation initiation factor binding"/>
    <property type="evidence" value="ECO:0007669"/>
    <property type="project" value="InterPro"/>
</dbReference>
<dbReference type="GO" id="GO:0003743">
    <property type="term" value="F:translation initiation factor activity"/>
    <property type="evidence" value="ECO:0007669"/>
    <property type="project" value="UniProtKB-UniRule"/>
</dbReference>
<dbReference type="SMART" id="SM00232">
    <property type="entry name" value="JAB_MPN"/>
    <property type="match status" value="1"/>
</dbReference>
<keyword evidence="3 4" id="KW-0648">Protein biosynthesis</keyword>
<dbReference type="GO" id="GO:0008237">
    <property type="term" value="F:metallopeptidase activity"/>
    <property type="evidence" value="ECO:0007669"/>
    <property type="project" value="InterPro"/>
</dbReference>
<evidence type="ECO:0000313" key="6">
    <source>
        <dbReference type="EMBL" id="CCA24193.1"/>
    </source>
</evidence>
<dbReference type="GO" id="GO:0001732">
    <property type="term" value="P:formation of cytoplasmic translation initiation complex"/>
    <property type="evidence" value="ECO:0007669"/>
    <property type="project" value="UniProtKB-UniRule"/>
</dbReference>
<reference evidence="6" key="2">
    <citation type="submission" date="2011-02" db="EMBL/GenBank/DDBJ databases">
        <authorList>
            <person name="MacLean D."/>
        </authorList>
    </citation>
    <scope>NUCLEOTIDE SEQUENCE</scope>
</reference>
<evidence type="ECO:0000256" key="3">
    <source>
        <dbReference type="ARBA" id="ARBA00022917"/>
    </source>
</evidence>
<organism evidence="6">
    <name type="scientific">Albugo laibachii Nc14</name>
    <dbReference type="NCBI Taxonomy" id="890382"/>
    <lineage>
        <taxon>Eukaryota</taxon>
        <taxon>Sar</taxon>
        <taxon>Stramenopiles</taxon>
        <taxon>Oomycota</taxon>
        <taxon>Peronosporomycetes</taxon>
        <taxon>Albuginales</taxon>
        <taxon>Albuginaceae</taxon>
        <taxon>Albugo</taxon>
    </lineage>
</organism>
<evidence type="ECO:0000256" key="1">
    <source>
        <dbReference type="ARBA" id="ARBA00022490"/>
    </source>
</evidence>
<dbReference type="InterPro" id="IPR024969">
    <property type="entry name" value="EIF3F/CSN6-like_C"/>
</dbReference>
<dbReference type="PROSITE" id="PS50249">
    <property type="entry name" value="MPN"/>
    <property type="match status" value="1"/>
</dbReference>
<reference evidence="6" key="1">
    <citation type="journal article" date="2011" name="PLoS Biol.">
        <title>Gene gain and loss during evolution of obligate parasitism in the white rust pathogen of Arabidopsis thaliana.</title>
        <authorList>
            <person name="Kemen E."/>
            <person name="Gardiner A."/>
            <person name="Schultz-Larsen T."/>
            <person name="Kemen A.C."/>
            <person name="Balmuth A.L."/>
            <person name="Robert-Seilaniantz A."/>
            <person name="Bailey K."/>
            <person name="Holub E."/>
            <person name="Studholme D.J."/>
            <person name="Maclean D."/>
            <person name="Jones J.D."/>
        </authorList>
    </citation>
    <scope>NUCLEOTIDE SEQUENCE</scope>
</reference>
<dbReference type="CDD" id="cd08064">
    <property type="entry name" value="MPN_eIF3f"/>
    <property type="match status" value="1"/>
</dbReference>
<comment type="subcellular location">
    <subcellularLocation>
        <location evidence="4">Cytoplasm</location>
    </subcellularLocation>
</comment>
<proteinExistence type="inferred from homology"/>
<name>F0WS75_9STRA</name>
<feature type="domain" description="MPN" evidence="5">
    <location>
        <begin position="16"/>
        <end position="150"/>
    </location>
</feature>
<dbReference type="InterPro" id="IPR027531">
    <property type="entry name" value="eIF3f"/>
</dbReference>
<dbReference type="EMBL" id="FR824271">
    <property type="protein sequence ID" value="CCA24193.1"/>
    <property type="molecule type" value="Genomic_DNA"/>
</dbReference>
<dbReference type="PANTHER" id="PTHR10540">
    <property type="entry name" value="EUKARYOTIC TRANSLATION INITIATION FACTOR 3 SUBUNIT F-RELATED"/>
    <property type="match status" value="1"/>
</dbReference>
<dbReference type="AlphaFoldDB" id="F0WS75"/>
<evidence type="ECO:0000259" key="5">
    <source>
        <dbReference type="PROSITE" id="PS50249"/>
    </source>
</evidence>
<dbReference type="Pfam" id="PF13012">
    <property type="entry name" value="MitMem_reg"/>
    <property type="match status" value="1"/>
</dbReference>
<dbReference type="HAMAP" id="MF_03005">
    <property type="entry name" value="eIF3f"/>
    <property type="match status" value="1"/>
</dbReference>
<comment type="similarity">
    <text evidence="4">Belongs to the eIF-3 subunit F family.</text>
</comment>
<dbReference type="GO" id="GO:0016282">
    <property type="term" value="C:eukaryotic 43S preinitiation complex"/>
    <property type="evidence" value="ECO:0007669"/>
    <property type="project" value="UniProtKB-UniRule"/>
</dbReference>
<accession>F0WS75</accession>